<gene>
    <name evidence="6" type="ORF">Q664_02455</name>
</gene>
<dbReference type="PANTHER" id="PTHR30600">
    <property type="entry name" value="CYTOCHROME C PEROXIDASE-RELATED"/>
    <property type="match status" value="1"/>
</dbReference>
<organism evidence="6 7">
    <name type="scientific">Archangium violaceum Cb vi76</name>
    <dbReference type="NCBI Taxonomy" id="1406225"/>
    <lineage>
        <taxon>Bacteria</taxon>
        <taxon>Pseudomonadati</taxon>
        <taxon>Myxococcota</taxon>
        <taxon>Myxococcia</taxon>
        <taxon>Myxococcales</taxon>
        <taxon>Cystobacterineae</taxon>
        <taxon>Archangiaceae</taxon>
        <taxon>Archangium</taxon>
    </lineage>
</organism>
<dbReference type="GO" id="GO:0004130">
    <property type="term" value="F:cytochrome-c peroxidase activity"/>
    <property type="evidence" value="ECO:0007669"/>
    <property type="project" value="TreeGrafter"/>
</dbReference>
<accession>A0A084T1C5</accession>
<evidence type="ECO:0000256" key="4">
    <source>
        <dbReference type="PROSITE-ProRule" id="PRU00433"/>
    </source>
</evidence>
<evidence type="ECO:0000313" key="6">
    <source>
        <dbReference type="EMBL" id="KFA94510.1"/>
    </source>
</evidence>
<dbReference type="SUPFAM" id="SSF46626">
    <property type="entry name" value="Cytochrome c"/>
    <property type="match status" value="1"/>
</dbReference>
<dbReference type="PANTHER" id="PTHR30600:SF9">
    <property type="entry name" value="BLR7738 PROTEIN"/>
    <property type="match status" value="1"/>
</dbReference>
<reference evidence="6 7" key="1">
    <citation type="submission" date="2014-07" db="EMBL/GenBank/DDBJ databases">
        <title>Draft Genome Sequence of Gephyronic Acid Producer, Cystobacter violaceus Strain Cb vi76.</title>
        <authorList>
            <person name="Stevens D.C."/>
            <person name="Young J."/>
            <person name="Carmichael R."/>
            <person name="Tan J."/>
            <person name="Taylor R.E."/>
        </authorList>
    </citation>
    <scope>NUCLEOTIDE SEQUENCE [LARGE SCALE GENOMIC DNA]</scope>
    <source>
        <strain evidence="6 7">Cb vi76</strain>
    </source>
</reference>
<name>A0A084T1C5_9BACT</name>
<dbReference type="InterPro" id="IPR036280">
    <property type="entry name" value="Multihaem_cyt_sf"/>
</dbReference>
<keyword evidence="2 4" id="KW-0479">Metal-binding</keyword>
<dbReference type="AlphaFoldDB" id="A0A084T1C5"/>
<dbReference type="InterPro" id="IPR036909">
    <property type="entry name" value="Cyt_c-like_dom_sf"/>
</dbReference>
<comment type="caution">
    <text evidence="6">The sequence shown here is derived from an EMBL/GenBank/DDBJ whole genome shotgun (WGS) entry which is preliminary data.</text>
</comment>
<dbReference type="GO" id="GO:0009055">
    <property type="term" value="F:electron transfer activity"/>
    <property type="evidence" value="ECO:0007669"/>
    <property type="project" value="InterPro"/>
</dbReference>
<dbReference type="EMBL" id="JPMI01000010">
    <property type="protein sequence ID" value="KFA94510.1"/>
    <property type="molecule type" value="Genomic_DNA"/>
</dbReference>
<feature type="domain" description="Cytochrome c" evidence="5">
    <location>
        <begin position="392"/>
        <end position="681"/>
    </location>
</feature>
<proteinExistence type="predicted"/>
<dbReference type="InterPro" id="IPR009056">
    <property type="entry name" value="Cyt_c-like_dom"/>
</dbReference>
<evidence type="ECO:0000259" key="5">
    <source>
        <dbReference type="PROSITE" id="PS51007"/>
    </source>
</evidence>
<evidence type="ECO:0000256" key="2">
    <source>
        <dbReference type="ARBA" id="ARBA00022723"/>
    </source>
</evidence>
<dbReference type="Pfam" id="PF21419">
    <property type="entry name" value="RoxA-like_Cyt-c"/>
    <property type="match status" value="1"/>
</dbReference>
<keyword evidence="1 4" id="KW-0349">Heme</keyword>
<dbReference type="GO" id="GO:0020037">
    <property type="term" value="F:heme binding"/>
    <property type="evidence" value="ECO:0007669"/>
    <property type="project" value="InterPro"/>
</dbReference>
<sequence length="681" mass="74004">MPGTSTTVVPFIRTLLAAGALVFPGVSSASDLLGSSRGGSAQWDFCYGKPDSAVLPTDPRTLVQPGISDSRAVHFNAYWKDCHVDPVAVKEEGAAQTCGQLRRRFNLGEALLTNGHPGAGALFTGTDPTRLESGFGIATFTSLQYNELWRTWGFPFRPDNFDGLVSQRYGSGMSTERNPYPLPWENPNFTNGGSGQLPQMLTQLRNPDGTWSGRIGVTCHACHSGVVGTPTDGPGLGVTLGGGSSLADLDLFLSDLLPLGYPASLATFLNLNRTRGTNNASDINLAFLFPDEEPLTASEVLGVINSGSTAGMDTPAWWNMGHRPVKFVDGVFPMDAPRVDMVFYTPFFGLFGGIGGPVSEAGQDWMRANGPSLNTWVDSLKSPPYPFPINQALAEQGAVLFHTLDMWAPGRNNSVPRPQGNGSCASCHGAYSPRYVNDPAFLATPVLEGMASYIVPLSIIGTDPVRVNTNNAAVQAAGAKNFFGYPTTAGTAQDCGPQNQPHIRGNRELGYLAPPLYGVWATAPYLHNGSVPNVWEVLKPSDRKPIWRRVSTSPRWDQPLTLMGFDTNLQRAFDSTKLGWKYDTIACQWRSIFNPSVSPYINCDPGDEFRTPLAQEIQNVLFSNLVATWNILYPPTRTRQQLEDRKIYNTHAFGQDNGGHEFNSVLTDSERLALIEYLKTL</sequence>
<dbReference type="PROSITE" id="PS51007">
    <property type="entry name" value="CYTC"/>
    <property type="match status" value="1"/>
</dbReference>
<dbReference type="InterPro" id="IPR051395">
    <property type="entry name" value="Cytochrome_c_Peroxidase/MauG"/>
</dbReference>
<evidence type="ECO:0000256" key="3">
    <source>
        <dbReference type="ARBA" id="ARBA00023004"/>
    </source>
</evidence>
<keyword evidence="3 4" id="KW-0408">Iron</keyword>
<dbReference type="Gene3D" id="1.10.760.10">
    <property type="entry name" value="Cytochrome c-like domain"/>
    <property type="match status" value="1"/>
</dbReference>
<protein>
    <recommendedName>
        <fullName evidence="5">Cytochrome c domain-containing protein</fullName>
    </recommendedName>
</protein>
<evidence type="ECO:0000313" key="7">
    <source>
        <dbReference type="Proteomes" id="UP000028547"/>
    </source>
</evidence>
<dbReference type="GO" id="GO:0046872">
    <property type="term" value="F:metal ion binding"/>
    <property type="evidence" value="ECO:0007669"/>
    <property type="project" value="UniProtKB-KW"/>
</dbReference>
<dbReference type="Proteomes" id="UP000028547">
    <property type="component" value="Unassembled WGS sequence"/>
</dbReference>
<dbReference type="SUPFAM" id="SSF48695">
    <property type="entry name" value="Multiheme cytochromes"/>
    <property type="match status" value="1"/>
</dbReference>
<evidence type="ECO:0000256" key="1">
    <source>
        <dbReference type="ARBA" id="ARBA00022617"/>
    </source>
</evidence>